<evidence type="ECO:0000256" key="1">
    <source>
        <dbReference type="ARBA" id="ARBA00001971"/>
    </source>
</evidence>
<dbReference type="GO" id="GO:0006805">
    <property type="term" value="P:xenobiotic metabolic process"/>
    <property type="evidence" value="ECO:0007669"/>
    <property type="project" value="TreeGrafter"/>
</dbReference>
<evidence type="ECO:0000256" key="10">
    <source>
        <dbReference type="ARBA" id="ARBA00023033"/>
    </source>
</evidence>
<dbReference type="InterPro" id="IPR017972">
    <property type="entry name" value="Cyt_P450_CS"/>
</dbReference>
<keyword evidence="7" id="KW-0492">Microsome</keyword>
<evidence type="ECO:0000313" key="16">
    <source>
        <dbReference type="Proteomes" id="UP000287033"/>
    </source>
</evidence>
<evidence type="ECO:0000256" key="14">
    <source>
        <dbReference type="SAM" id="Phobius"/>
    </source>
</evidence>
<dbReference type="PRINTS" id="PR01686">
    <property type="entry name" value="EP450ICYP2D"/>
</dbReference>
<dbReference type="OMA" id="MEMILMV"/>
<keyword evidence="14" id="KW-1133">Transmembrane helix</keyword>
<dbReference type="SUPFAM" id="SSF48264">
    <property type="entry name" value="Cytochrome P450"/>
    <property type="match status" value="1"/>
</dbReference>
<dbReference type="PRINTS" id="PR00463">
    <property type="entry name" value="EP450I"/>
</dbReference>
<sequence>MATGGITSDDSDKGLYSLVSSDRKRIPFAMALLNLFASSLTTTLLIYSLLGILLISFLNKFRKRPPINYPPGPIPLPIIGNLHQLDLKRLYKSLVELSEKYGSVYSVSLGPEKVVVLAGYETVKNALINHADEFLGRPDVPIMNVLKEGSGVVWSNGDPWKQMRRFMLSTLRDFGMGKKSIEDKIIEEAGFLVKKIDSYKGQPFDTDVITNFATANVICSIVFGDRFEYDDKTFLSIGNMVHESFRLLGSPMVQVFNAYPFLRFLPGSHKEICKQFEMLKTCLTEIIKVKQQEMNENDIRSFIDTYSVKQREEAGNPDTYFHENNLVITTSDLFIAGMGTAATTIRWALYIMMKYPEIQGKVQEEIDRVIGSERSPRMDDRKYMPYTDAVIHEVQRFANIAPLGIPRSTTVDINFQGYFIPKGTYIVPLLASVLYDKSQWEKPDEFNPAHFLDTAGKFVKRDAFMPFSAGRRICPGETLAKVELFLFFVTLLQKFDLHPPPGVTDLDLTPVVGGILNPKPHQVCVVPHAHRC</sequence>
<name>A0A401RQI6_CHIPU</name>
<dbReference type="InterPro" id="IPR001128">
    <property type="entry name" value="Cyt_P450"/>
</dbReference>
<comment type="caution">
    <text evidence="15">The sequence shown here is derived from an EMBL/GenBank/DDBJ whole genome shotgun (WGS) entry which is preliminary data.</text>
</comment>
<keyword evidence="10 13" id="KW-0503">Monooxygenase</keyword>
<dbReference type="EMBL" id="BEZZ01001797">
    <property type="protein sequence ID" value="GCC20479.1"/>
    <property type="molecule type" value="Genomic_DNA"/>
</dbReference>
<evidence type="ECO:0000256" key="6">
    <source>
        <dbReference type="ARBA" id="ARBA00022824"/>
    </source>
</evidence>
<keyword evidence="11 14" id="KW-0472">Membrane</keyword>
<dbReference type="GO" id="GO:0005737">
    <property type="term" value="C:cytoplasm"/>
    <property type="evidence" value="ECO:0007669"/>
    <property type="project" value="TreeGrafter"/>
</dbReference>
<dbReference type="GO" id="GO:0006082">
    <property type="term" value="P:organic acid metabolic process"/>
    <property type="evidence" value="ECO:0007669"/>
    <property type="project" value="TreeGrafter"/>
</dbReference>
<dbReference type="GO" id="GO:0016712">
    <property type="term" value="F:oxidoreductase activity, acting on paired donors, with incorporation or reduction of molecular oxygen, reduced flavin or flavoprotein as one donor, and incorporation of one atom of oxygen"/>
    <property type="evidence" value="ECO:0007669"/>
    <property type="project" value="InterPro"/>
</dbReference>
<dbReference type="PANTHER" id="PTHR24300:SF302">
    <property type="entry name" value="CYTOCHROME P450"/>
    <property type="match status" value="1"/>
</dbReference>
<evidence type="ECO:0000256" key="7">
    <source>
        <dbReference type="ARBA" id="ARBA00022848"/>
    </source>
</evidence>
<keyword evidence="16" id="KW-1185">Reference proteome</keyword>
<evidence type="ECO:0000256" key="9">
    <source>
        <dbReference type="ARBA" id="ARBA00023004"/>
    </source>
</evidence>
<dbReference type="PANTHER" id="PTHR24300">
    <property type="entry name" value="CYTOCHROME P450 508A4-RELATED"/>
    <property type="match status" value="1"/>
</dbReference>
<evidence type="ECO:0000256" key="8">
    <source>
        <dbReference type="ARBA" id="ARBA00023002"/>
    </source>
</evidence>
<keyword evidence="6" id="KW-0256">Endoplasmic reticulum</keyword>
<evidence type="ECO:0000313" key="15">
    <source>
        <dbReference type="EMBL" id="GCC20479.1"/>
    </source>
</evidence>
<dbReference type="CDD" id="cd11026">
    <property type="entry name" value="CYP2"/>
    <property type="match status" value="1"/>
</dbReference>
<dbReference type="Pfam" id="PF00067">
    <property type="entry name" value="p450"/>
    <property type="match status" value="1"/>
</dbReference>
<dbReference type="InterPro" id="IPR050182">
    <property type="entry name" value="Cytochrome_P450_fam2"/>
</dbReference>
<dbReference type="PRINTS" id="PR00385">
    <property type="entry name" value="P450"/>
</dbReference>
<evidence type="ECO:0000256" key="2">
    <source>
        <dbReference type="ARBA" id="ARBA00004524"/>
    </source>
</evidence>
<dbReference type="Gene3D" id="1.10.630.10">
    <property type="entry name" value="Cytochrome P450"/>
    <property type="match status" value="1"/>
</dbReference>
<protein>
    <recommendedName>
        <fullName evidence="17">Cytochrome P450</fullName>
    </recommendedName>
</protein>
<keyword evidence="5 12" id="KW-0479">Metal-binding</keyword>
<dbReference type="InterPro" id="IPR008069">
    <property type="entry name" value="Cyt_P450_E_grp-I_CYP2D-like"/>
</dbReference>
<dbReference type="InterPro" id="IPR002401">
    <property type="entry name" value="Cyt_P450_E_grp-I"/>
</dbReference>
<proteinExistence type="inferred from homology"/>
<comment type="similarity">
    <text evidence="3 13">Belongs to the cytochrome P450 family.</text>
</comment>
<dbReference type="OrthoDB" id="1055148at2759"/>
<gene>
    <name evidence="15" type="ORF">chiPu_0019039</name>
</gene>
<keyword evidence="4 12" id="KW-0349">Heme</keyword>
<dbReference type="STRING" id="137246.A0A401RQI6"/>
<accession>A0A401RQI6</accession>
<evidence type="ECO:0000256" key="4">
    <source>
        <dbReference type="ARBA" id="ARBA00022617"/>
    </source>
</evidence>
<evidence type="ECO:0000256" key="3">
    <source>
        <dbReference type="ARBA" id="ARBA00010617"/>
    </source>
</evidence>
<evidence type="ECO:0000256" key="11">
    <source>
        <dbReference type="ARBA" id="ARBA00023136"/>
    </source>
</evidence>
<organism evidence="15 16">
    <name type="scientific">Chiloscyllium punctatum</name>
    <name type="common">Brownbanded bambooshark</name>
    <name type="synonym">Hemiscyllium punctatum</name>
    <dbReference type="NCBI Taxonomy" id="137246"/>
    <lineage>
        <taxon>Eukaryota</taxon>
        <taxon>Metazoa</taxon>
        <taxon>Chordata</taxon>
        <taxon>Craniata</taxon>
        <taxon>Vertebrata</taxon>
        <taxon>Chondrichthyes</taxon>
        <taxon>Elasmobranchii</taxon>
        <taxon>Galeomorphii</taxon>
        <taxon>Galeoidea</taxon>
        <taxon>Orectolobiformes</taxon>
        <taxon>Hemiscylliidae</taxon>
        <taxon>Chiloscyllium</taxon>
    </lineage>
</organism>
<dbReference type="GO" id="GO:0046222">
    <property type="term" value="P:aflatoxin metabolic process"/>
    <property type="evidence" value="ECO:0007669"/>
    <property type="project" value="UniProtKB-ARBA"/>
</dbReference>
<evidence type="ECO:0000256" key="5">
    <source>
        <dbReference type="ARBA" id="ARBA00022723"/>
    </source>
</evidence>
<dbReference type="Proteomes" id="UP000287033">
    <property type="component" value="Unassembled WGS sequence"/>
</dbReference>
<evidence type="ECO:0008006" key="17">
    <source>
        <dbReference type="Google" id="ProtNLM"/>
    </source>
</evidence>
<evidence type="ECO:0000256" key="13">
    <source>
        <dbReference type="RuleBase" id="RU000461"/>
    </source>
</evidence>
<feature type="binding site" description="axial binding residue" evidence="12">
    <location>
        <position position="474"/>
    </location>
    <ligand>
        <name>heme</name>
        <dbReference type="ChEBI" id="CHEBI:30413"/>
    </ligand>
    <ligandPart>
        <name>Fe</name>
        <dbReference type="ChEBI" id="CHEBI:18248"/>
    </ligandPart>
</feature>
<dbReference type="FunFam" id="1.10.630.10:FF:000010">
    <property type="entry name" value="cytochrome P450 2W1 isoform X2"/>
    <property type="match status" value="1"/>
</dbReference>
<reference evidence="15 16" key="1">
    <citation type="journal article" date="2018" name="Nat. Ecol. Evol.">
        <title>Shark genomes provide insights into elasmobranch evolution and the origin of vertebrates.</title>
        <authorList>
            <person name="Hara Y"/>
            <person name="Yamaguchi K"/>
            <person name="Onimaru K"/>
            <person name="Kadota M"/>
            <person name="Koyanagi M"/>
            <person name="Keeley SD"/>
            <person name="Tatsumi K"/>
            <person name="Tanaka K"/>
            <person name="Motone F"/>
            <person name="Kageyama Y"/>
            <person name="Nozu R"/>
            <person name="Adachi N"/>
            <person name="Nishimura O"/>
            <person name="Nakagawa R"/>
            <person name="Tanegashima C"/>
            <person name="Kiyatake I"/>
            <person name="Matsumoto R"/>
            <person name="Murakumo K"/>
            <person name="Nishida K"/>
            <person name="Terakita A"/>
            <person name="Kuratani S"/>
            <person name="Sato K"/>
            <person name="Hyodo S Kuraku.S."/>
        </authorList>
    </citation>
    <scope>NUCLEOTIDE SEQUENCE [LARGE SCALE GENOMIC DNA]</scope>
</reference>
<dbReference type="GO" id="GO:0020037">
    <property type="term" value="F:heme binding"/>
    <property type="evidence" value="ECO:0007669"/>
    <property type="project" value="InterPro"/>
</dbReference>
<dbReference type="PROSITE" id="PS00086">
    <property type="entry name" value="CYTOCHROME_P450"/>
    <property type="match status" value="1"/>
</dbReference>
<feature type="transmembrane region" description="Helical" evidence="14">
    <location>
        <begin position="31"/>
        <end position="58"/>
    </location>
</feature>
<dbReference type="AlphaFoldDB" id="A0A401RQI6"/>
<keyword evidence="14" id="KW-0812">Transmembrane</keyword>
<dbReference type="GO" id="GO:0005506">
    <property type="term" value="F:iron ion binding"/>
    <property type="evidence" value="ECO:0007669"/>
    <property type="project" value="InterPro"/>
</dbReference>
<evidence type="ECO:0000256" key="12">
    <source>
        <dbReference type="PIRSR" id="PIRSR602401-1"/>
    </source>
</evidence>
<dbReference type="InterPro" id="IPR036396">
    <property type="entry name" value="Cyt_P450_sf"/>
</dbReference>
<keyword evidence="9 12" id="KW-0408">Iron</keyword>
<comment type="cofactor">
    <cofactor evidence="1 12">
        <name>heme</name>
        <dbReference type="ChEBI" id="CHEBI:30413"/>
    </cofactor>
</comment>
<comment type="subcellular location">
    <subcellularLocation>
        <location evidence="2">Microsome membrane</location>
    </subcellularLocation>
</comment>
<keyword evidence="8 13" id="KW-0560">Oxidoreductase</keyword>